<evidence type="ECO:0000256" key="1">
    <source>
        <dbReference type="SAM" id="Phobius"/>
    </source>
</evidence>
<feature type="transmembrane region" description="Helical" evidence="1">
    <location>
        <begin position="31"/>
        <end position="49"/>
    </location>
</feature>
<sequence length="86" mass="9637">MQTTTKNTLMVIISSLVFVLGFFFLHESDYALGALLVIHISFSMIVLYGDGLVSRTRDNDGWEGYSEVYQSHGNQFKSKVGSESHD</sequence>
<accession>A0A1E5BK06</accession>
<dbReference type="AlphaFoldDB" id="A0A1E5BK06"/>
<keyword evidence="1" id="KW-0812">Transmembrane</keyword>
<proteinExistence type="predicted"/>
<feature type="transmembrane region" description="Helical" evidence="1">
    <location>
        <begin position="7"/>
        <end position="25"/>
    </location>
</feature>
<dbReference type="Proteomes" id="UP000094741">
    <property type="component" value="Unassembled WGS sequence"/>
</dbReference>
<comment type="caution">
    <text evidence="2">The sequence shown here is derived from an EMBL/GenBank/DDBJ whole genome shotgun (WGS) entry which is preliminary data.</text>
</comment>
<evidence type="ECO:0000313" key="3">
    <source>
        <dbReference type="Proteomes" id="UP000094741"/>
    </source>
</evidence>
<keyword evidence="1" id="KW-0472">Membrane</keyword>
<dbReference type="RefSeq" id="WP_017040023.1">
    <property type="nucleotide sequence ID" value="NZ_AJYQ02000003.1"/>
</dbReference>
<protein>
    <submittedName>
        <fullName evidence="2">Uncharacterized protein</fullName>
    </submittedName>
</protein>
<gene>
    <name evidence="2" type="ORF">A1QO_16375</name>
</gene>
<name>A0A1E5BK06_9VIBR</name>
<dbReference type="STRING" id="1187848.A1QO_16375"/>
<reference evidence="2 3" key="1">
    <citation type="journal article" date="2012" name="Science">
        <title>Ecological populations of bacteria act as socially cohesive units of antibiotic production and resistance.</title>
        <authorList>
            <person name="Cordero O.X."/>
            <person name="Wildschutte H."/>
            <person name="Kirkup B."/>
            <person name="Proehl S."/>
            <person name="Ngo L."/>
            <person name="Hussain F."/>
            <person name="Le Roux F."/>
            <person name="Mincer T."/>
            <person name="Polz M.F."/>
        </authorList>
    </citation>
    <scope>NUCLEOTIDE SEQUENCE [LARGE SCALE GENOMIC DNA]</scope>
    <source>
        <strain evidence="2 3">ZF-129</strain>
    </source>
</reference>
<evidence type="ECO:0000313" key="2">
    <source>
        <dbReference type="EMBL" id="OEE38122.1"/>
    </source>
</evidence>
<keyword evidence="1" id="KW-1133">Transmembrane helix</keyword>
<dbReference type="EMBL" id="AJYQ02000003">
    <property type="protein sequence ID" value="OEE38122.1"/>
    <property type="molecule type" value="Genomic_DNA"/>
</dbReference>
<organism evidence="2 3">
    <name type="scientific">Vibrio genomosp. F10 str. ZF-129</name>
    <dbReference type="NCBI Taxonomy" id="1187848"/>
    <lineage>
        <taxon>Bacteria</taxon>
        <taxon>Pseudomonadati</taxon>
        <taxon>Pseudomonadota</taxon>
        <taxon>Gammaproteobacteria</taxon>
        <taxon>Vibrionales</taxon>
        <taxon>Vibrionaceae</taxon>
        <taxon>Vibrio</taxon>
    </lineage>
</organism>